<evidence type="ECO:0000256" key="7">
    <source>
        <dbReference type="ARBA" id="ARBA00049185"/>
    </source>
</evidence>
<dbReference type="InterPro" id="IPR050596">
    <property type="entry name" value="AspAT/PAT-like"/>
</dbReference>
<evidence type="ECO:0000256" key="1">
    <source>
        <dbReference type="ARBA" id="ARBA00001933"/>
    </source>
</evidence>
<evidence type="ECO:0000256" key="3">
    <source>
        <dbReference type="ARBA" id="ARBA00012753"/>
    </source>
</evidence>
<feature type="domain" description="Aminotransferase class I/classII large" evidence="8">
    <location>
        <begin position="34"/>
        <end position="378"/>
    </location>
</feature>
<evidence type="ECO:0000313" key="10">
    <source>
        <dbReference type="Proteomes" id="UP000321567"/>
    </source>
</evidence>
<dbReference type="EC" id="2.6.1.1" evidence="3"/>
<dbReference type="PANTHER" id="PTHR46383">
    <property type="entry name" value="ASPARTATE AMINOTRANSFERASE"/>
    <property type="match status" value="1"/>
</dbReference>
<gene>
    <name evidence="9" type="ORF">ROR02_10280</name>
</gene>
<evidence type="ECO:0000256" key="5">
    <source>
        <dbReference type="ARBA" id="ARBA00022679"/>
    </source>
</evidence>
<keyword evidence="10" id="KW-1185">Reference proteome</keyword>
<protein>
    <recommendedName>
        <fullName evidence="3">aspartate transaminase</fullName>
        <ecNumber evidence="3">2.6.1.1</ecNumber>
    </recommendedName>
</protein>
<dbReference type="RefSeq" id="WP_147162945.1">
    <property type="nucleotide sequence ID" value="NZ_BJZO01000020.1"/>
</dbReference>
<keyword evidence="4 9" id="KW-0032">Aminotransferase</keyword>
<reference evidence="9 10" key="1">
    <citation type="submission" date="2019-07" db="EMBL/GenBank/DDBJ databases">
        <title>Whole genome shotgun sequence of Rhodospirillum oryzae NBRC 107573.</title>
        <authorList>
            <person name="Hosoyama A."/>
            <person name="Uohara A."/>
            <person name="Ohji S."/>
            <person name="Ichikawa N."/>
        </authorList>
    </citation>
    <scope>NUCLEOTIDE SEQUENCE [LARGE SCALE GENOMIC DNA]</scope>
    <source>
        <strain evidence="9 10">NBRC 107573</strain>
    </source>
</reference>
<dbReference type="SUPFAM" id="SSF53383">
    <property type="entry name" value="PLP-dependent transferases"/>
    <property type="match status" value="1"/>
</dbReference>
<organism evidence="9 10">
    <name type="scientific">Pararhodospirillum oryzae</name>
    <dbReference type="NCBI Taxonomy" id="478448"/>
    <lineage>
        <taxon>Bacteria</taxon>
        <taxon>Pseudomonadati</taxon>
        <taxon>Pseudomonadota</taxon>
        <taxon>Alphaproteobacteria</taxon>
        <taxon>Rhodospirillales</taxon>
        <taxon>Rhodospirillaceae</taxon>
        <taxon>Pararhodospirillum</taxon>
    </lineage>
</organism>
<comment type="catalytic activity">
    <reaction evidence="7">
        <text>L-aspartate + 2-oxoglutarate = oxaloacetate + L-glutamate</text>
        <dbReference type="Rhea" id="RHEA:21824"/>
        <dbReference type="ChEBI" id="CHEBI:16452"/>
        <dbReference type="ChEBI" id="CHEBI:16810"/>
        <dbReference type="ChEBI" id="CHEBI:29985"/>
        <dbReference type="ChEBI" id="CHEBI:29991"/>
        <dbReference type="EC" id="2.6.1.1"/>
    </reaction>
</comment>
<dbReference type="GO" id="GO:0006520">
    <property type="term" value="P:amino acid metabolic process"/>
    <property type="evidence" value="ECO:0007669"/>
    <property type="project" value="InterPro"/>
</dbReference>
<dbReference type="CDD" id="cd00609">
    <property type="entry name" value="AAT_like"/>
    <property type="match status" value="1"/>
</dbReference>
<dbReference type="GO" id="GO:0004069">
    <property type="term" value="F:L-aspartate:2-oxoglutarate aminotransferase activity"/>
    <property type="evidence" value="ECO:0007669"/>
    <property type="project" value="UniProtKB-EC"/>
</dbReference>
<evidence type="ECO:0000256" key="6">
    <source>
        <dbReference type="ARBA" id="ARBA00022898"/>
    </source>
</evidence>
<dbReference type="PANTHER" id="PTHR46383:SF2">
    <property type="entry name" value="AMINOTRANSFERASE"/>
    <property type="match status" value="1"/>
</dbReference>
<keyword evidence="5 9" id="KW-0808">Transferase</keyword>
<dbReference type="OrthoDB" id="9804407at2"/>
<evidence type="ECO:0000259" key="8">
    <source>
        <dbReference type="Pfam" id="PF00155"/>
    </source>
</evidence>
<sequence>MSLKVARRGQIPPFIVMDVMQAAARREASGASALHLEVGQPSSGLPPAAREELAALLKGEDALGYTVALGLDALRQGIATHYRETQGVDVDPARIAVTTGSSGAFVLAFLAAFEAGDRVGVLAPGYPAYRHILRALGCEPVTVRVGPETRYQPTPELLDSLPEPLDGLIVASPANPTGTVLGGEALRELVEACGARGIRLISDEIYHGITYETPAVTAAGMADHPIIVNSFSKYFCMTGWRLGWLVLPPELVRPVECLAQNLFISPPALSQHAGVIALRHREAFDANIRRYARNRDLLLAELPRMGLPHFAPPDGAFYLYVDVGTLTTDSVAFCARLLEETGVAATPGLDFDEEQGRAWVRFSFCGETETILQAIDRLKRWIGPRQVP</sequence>
<accession>A0A512H618</accession>
<dbReference type="AlphaFoldDB" id="A0A512H618"/>
<dbReference type="InterPro" id="IPR015421">
    <property type="entry name" value="PyrdxlP-dep_Trfase_major"/>
</dbReference>
<proteinExistence type="inferred from homology"/>
<name>A0A512H618_9PROT</name>
<evidence type="ECO:0000256" key="4">
    <source>
        <dbReference type="ARBA" id="ARBA00022576"/>
    </source>
</evidence>
<dbReference type="InterPro" id="IPR015424">
    <property type="entry name" value="PyrdxlP-dep_Trfase"/>
</dbReference>
<comment type="cofactor">
    <cofactor evidence="1">
        <name>pyridoxal 5'-phosphate</name>
        <dbReference type="ChEBI" id="CHEBI:597326"/>
    </cofactor>
</comment>
<dbReference type="Pfam" id="PF00155">
    <property type="entry name" value="Aminotran_1_2"/>
    <property type="match status" value="1"/>
</dbReference>
<comment type="similarity">
    <text evidence="2">Belongs to the class-I pyridoxal-phosphate-dependent aminotransferase family.</text>
</comment>
<dbReference type="Proteomes" id="UP000321567">
    <property type="component" value="Unassembled WGS sequence"/>
</dbReference>
<evidence type="ECO:0000313" key="9">
    <source>
        <dbReference type="EMBL" id="GEO80897.1"/>
    </source>
</evidence>
<comment type="caution">
    <text evidence="9">The sequence shown here is derived from an EMBL/GenBank/DDBJ whole genome shotgun (WGS) entry which is preliminary data.</text>
</comment>
<dbReference type="Gene3D" id="3.40.640.10">
    <property type="entry name" value="Type I PLP-dependent aspartate aminotransferase-like (Major domain)"/>
    <property type="match status" value="1"/>
</dbReference>
<dbReference type="GO" id="GO:0030170">
    <property type="term" value="F:pyridoxal phosphate binding"/>
    <property type="evidence" value="ECO:0007669"/>
    <property type="project" value="InterPro"/>
</dbReference>
<dbReference type="EMBL" id="BJZO01000020">
    <property type="protein sequence ID" value="GEO80897.1"/>
    <property type="molecule type" value="Genomic_DNA"/>
</dbReference>
<keyword evidence="6" id="KW-0663">Pyridoxal phosphate</keyword>
<dbReference type="InterPro" id="IPR004839">
    <property type="entry name" value="Aminotransferase_I/II_large"/>
</dbReference>
<evidence type="ECO:0000256" key="2">
    <source>
        <dbReference type="ARBA" id="ARBA00007441"/>
    </source>
</evidence>